<keyword evidence="1" id="KW-0175">Coiled coil</keyword>
<feature type="coiled-coil region" evidence="1">
    <location>
        <begin position="94"/>
        <end position="121"/>
    </location>
</feature>
<keyword evidence="4" id="KW-1185">Reference proteome</keyword>
<evidence type="ECO:0000256" key="1">
    <source>
        <dbReference type="SAM" id="Coils"/>
    </source>
</evidence>
<evidence type="ECO:0000313" key="4">
    <source>
        <dbReference type="Proteomes" id="UP000198959"/>
    </source>
</evidence>
<proteinExistence type="predicted"/>
<name>A0A1C6T5I9_9ACTN</name>
<dbReference type="AlphaFoldDB" id="A0A1C6T5I9"/>
<feature type="compositionally biased region" description="Basic and acidic residues" evidence="2">
    <location>
        <begin position="9"/>
        <end position="19"/>
    </location>
</feature>
<dbReference type="RefSeq" id="WP_091647081.1">
    <property type="nucleotide sequence ID" value="NZ_FMHW01000002.1"/>
</dbReference>
<gene>
    <name evidence="3" type="ORF">GA0074692_4536</name>
</gene>
<reference evidence="4" key="1">
    <citation type="submission" date="2016-06" db="EMBL/GenBank/DDBJ databases">
        <authorList>
            <person name="Varghese N."/>
            <person name="Submissions Spin"/>
        </authorList>
    </citation>
    <scope>NUCLEOTIDE SEQUENCE [LARGE SCALE GENOMIC DNA]</scope>
    <source>
        <strain evidence="4">DSM 43817</strain>
    </source>
</reference>
<sequence>MSTDTADPDALRRAARDNGARAGALDHSVRTVRRASASFAGTGTAGAAQVLVGPAGARFQGALGALDAAFAAARAAHERVAEALGTVAGPIEDEQRARKVLDRAETRLDEARRQLSAEQIGFGAAAKRASIDRAAGLEVPAPDMSGVLRAQREVEEAERAHRRAAERHEDALRDRKRAVQAFVAVCRSAAALAPAIPGAPGAPGRVTNHTVFGPRLLDDIKTRGMPNKGRSTGGRNLTPAERRRLARNGLSPKDPLFSLLYGSRTWQGSLKNYEKSLLKGRNGSVDVQLQLLHRLAMAEGGLGRVGKDRYGASVNARAEVNAFDARVKAKLRAGGFGAQGELRGRGGADAGGGLDINGGRSGGRLRAEAEAFAGIRGTARGEVDVLGVRPRGSRRGRSASALRPGWTRGSTAAR</sequence>
<feature type="region of interest" description="Disordered" evidence="2">
    <location>
        <begin position="1"/>
        <end position="25"/>
    </location>
</feature>
<protein>
    <submittedName>
        <fullName evidence="3">Uncharacterized protein</fullName>
    </submittedName>
</protein>
<dbReference type="OrthoDB" id="9969408at2"/>
<evidence type="ECO:0000313" key="3">
    <source>
        <dbReference type="EMBL" id="SCL37048.1"/>
    </source>
</evidence>
<feature type="region of interest" description="Disordered" evidence="2">
    <location>
        <begin position="389"/>
        <end position="414"/>
    </location>
</feature>
<dbReference type="Proteomes" id="UP000198959">
    <property type="component" value="Unassembled WGS sequence"/>
</dbReference>
<feature type="coiled-coil region" evidence="1">
    <location>
        <begin position="147"/>
        <end position="174"/>
    </location>
</feature>
<dbReference type="STRING" id="145854.GA0074692_4536"/>
<organism evidence="3 4">
    <name type="scientific">Micromonospora pallida</name>
    <dbReference type="NCBI Taxonomy" id="145854"/>
    <lineage>
        <taxon>Bacteria</taxon>
        <taxon>Bacillati</taxon>
        <taxon>Actinomycetota</taxon>
        <taxon>Actinomycetes</taxon>
        <taxon>Micromonosporales</taxon>
        <taxon>Micromonosporaceae</taxon>
        <taxon>Micromonospora</taxon>
    </lineage>
</organism>
<dbReference type="EMBL" id="FMHW01000002">
    <property type="protein sequence ID" value="SCL37048.1"/>
    <property type="molecule type" value="Genomic_DNA"/>
</dbReference>
<accession>A0A1C6T5I9</accession>
<evidence type="ECO:0000256" key="2">
    <source>
        <dbReference type="SAM" id="MobiDB-lite"/>
    </source>
</evidence>